<evidence type="ECO:0000256" key="4">
    <source>
        <dbReference type="ARBA" id="ARBA00022695"/>
    </source>
</evidence>
<evidence type="ECO:0000256" key="1">
    <source>
        <dbReference type="ARBA" id="ARBA00009558"/>
    </source>
</evidence>
<proteinExistence type="inferred from homology"/>
<accession>A0A9N8H826</accession>
<dbReference type="EC" id="2.4.2.31" evidence="6"/>
<keyword evidence="6" id="KW-0521">NADP</keyword>
<evidence type="ECO:0000313" key="7">
    <source>
        <dbReference type="EMBL" id="CAB9504596.1"/>
    </source>
</evidence>
<dbReference type="OrthoDB" id="417034at2759"/>
<organism evidence="7 8">
    <name type="scientific">Seminavis robusta</name>
    <dbReference type="NCBI Taxonomy" id="568900"/>
    <lineage>
        <taxon>Eukaryota</taxon>
        <taxon>Sar</taxon>
        <taxon>Stramenopiles</taxon>
        <taxon>Ochrophyta</taxon>
        <taxon>Bacillariophyta</taxon>
        <taxon>Bacillariophyceae</taxon>
        <taxon>Bacillariophycidae</taxon>
        <taxon>Naviculales</taxon>
        <taxon>Naviculaceae</taxon>
        <taxon>Seminavis</taxon>
    </lineage>
</organism>
<protein>
    <recommendedName>
        <fullName evidence="6">NAD(P)(+)--arginine ADP-ribosyltransferase</fullName>
        <ecNumber evidence="6">2.4.2.31</ecNumber>
    </recommendedName>
    <alternativeName>
        <fullName evidence="6">Mono(ADP-ribosyl)transferase</fullName>
    </alternativeName>
</protein>
<dbReference type="SUPFAM" id="SSF56399">
    <property type="entry name" value="ADP-ribosylation"/>
    <property type="match status" value="1"/>
</dbReference>
<evidence type="ECO:0000256" key="5">
    <source>
        <dbReference type="ARBA" id="ARBA00047597"/>
    </source>
</evidence>
<comment type="caution">
    <text evidence="7">The sequence shown here is derived from an EMBL/GenBank/DDBJ whole genome shotgun (WGS) entry which is preliminary data.</text>
</comment>
<dbReference type="Pfam" id="PF01129">
    <property type="entry name" value="ART"/>
    <property type="match status" value="1"/>
</dbReference>
<reference evidence="7" key="1">
    <citation type="submission" date="2020-06" db="EMBL/GenBank/DDBJ databases">
        <authorList>
            <consortium name="Plant Systems Biology data submission"/>
        </authorList>
    </citation>
    <scope>NUCLEOTIDE SEQUENCE</scope>
    <source>
        <strain evidence="7">D6</strain>
    </source>
</reference>
<keyword evidence="8" id="KW-1185">Reference proteome</keyword>
<comment type="similarity">
    <text evidence="1 6">Belongs to the Arg-specific ADP-ribosyltransferase family.</text>
</comment>
<dbReference type="GO" id="GO:0016779">
    <property type="term" value="F:nucleotidyltransferase activity"/>
    <property type="evidence" value="ECO:0007669"/>
    <property type="project" value="UniProtKB-KW"/>
</dbReference>
<sequence length="271" mass="29867">MTDTVATCSSSSVTSTTLPTTTATIEAFESLNKWKNGATSLQIPPRMVYQHNRSKAASKGFPSVLEVGQSRGLTDHEVAALYGWTTGDYRMVNPIARGLEIVEFEDYPLLPQDLSKVTFTLTKEDVLPYIQILKAALSKLPSDGQRVWRGHKRPLPRNVGSTFVLEGFASATLDRDNALEFCTQVAADGSNQNQRTLICMLSSQSGKSISKFSARPEEMEVIFLPDTKFEVVDAPTSSENDQKAVKHALEGLREKLPEATIHLLYVKEVEA</sequence>
<evidence type="ECO:0000256" key="2">
    <source>
        <dbReference type="ARBA" id="ARBA00022676"/>
    </source>
</evidence>
<keyword evidence="3 6" id="KW-0808">Transferase</keyword>
<dbReference type="InterPro" id="IPR000768">
    <property type="entry name" value="ART"/>
</dbReference>
<dbReference type="GO" id="GO:0106274">
    <property type="term" value="F:NAD+-protein-arginine ADP-ribosyltransferase activity"/>
    <property type="evidence" value="ECO:0007669"/>
    <property type="project" value="UniProtKB-EC"/>
</dbReference>
<dbReference type="Proteomes" id="UP001153069">
    <property type="component" value="Unassembled WGS sequence"/>
</dbReference>
<gene>
    <name evidence="7" type="ORF">SEMRO_202_G085310.1</name>
</gene>
<keyword evidence="4" id="KW-0548">Nucleotidyltransferase</keyword>
<evidence type="ECO:0000256" key="6">
    <source>
        <dbReference type="RuleBase" id="RU361228"/>
    </source>
</evidence>
<dbReference type="EMBL" id="CAICTM010000201">
    <property type="protein sequence ID" value="CAB9504596.1"/>
    <property type="molecule type" value="Genomic_DNA"/>
</dbReference>
<keyword evidence="6" id="KW-0520">NAD</keyword>
<keyword evidence="2 6" id="KW-0328">Glycosyltransferase</keyword>
<dbReference type="Gene3D" id="3.90.176.10">
    <property type="entry name" value="Toxin ADP-ribosyltransferase, Chain A, domain 1"/>
    <property type="match status" value="1"/>
</dbReference>
<evidence type="ECO:0000256" key="3">
    <source>
        <dbReference type="ARBA" id="ARBA00022679"/>
    </source>
</evidence>
<name>A0A9N8H826_9STRA</name>
<comment type="catalytic activity">
    <reaction evidence="5 6">
        <text>L-arginyl-[protein] + NAD(+) = N(omega)-(ADP-D-ribosyl)-L-arginyl-[protein] + nicotinamide + H(+)</text>
        <dbReference type="Rhea" id="RHEA:19149"/>
        <dbReference type="Rhea" id="RHEA-COMP:10532"/>
        <dbReference type="Rhea" id="RHEA-COMP:15087"/>
        <dbReference type="ChEBI" id="CHEBI:15378"/>
        <dbReference type="ChEBI" id="CHEBI:17154"/>
        <dbReference type="ChEBI" id="CHEBI:29965"/>
        <dbReference type="ChEBI" id="CHEBI:57540"/>
        <dbReference type="ChEBI" id="CHEBI:142554"/>
        <dbReference type="EC" id="2.4.2.31"/>
    </reaction>
</comment>
<evidence type="ECO:0000313" key="8">
    <source>
        <dbReference type="Proteomes" id="UP001153069"/>
    </source>
</evidence>
<dbReference type="PROSITE" id="PS51996">
    <property type="entry name" value="TR_MART"/>
    <property type="match status" value="1"/>
</dbReference>
<dbReference type="AlphaFoldDB" id="A0A9N8H826"/>